<dbReference type="EMBL" id="JACBYR010000001">
    <property type="protein sequence ID" value="NYE83796.1"/>
    <property type="molecule type" value="Genomic_DNA"/>
</dbReference>
<dbReference type="Pfam" id="PF06684">
    <property type="entry name" value="AA_synth"/>
    <property type="match status" value="1"/>
</dbReference>
<dbReference type="Proteomes" id="UP000542125">
    <property type="component" value="Unassembled WGS sequence"/>
</dbReference>
<sequence>MVRPRMVFFLNHLTLGLYDNSIVINPQQQFFAAIRRRAGCEVTRLFQEHGMQLQVRRWVMVIEHKLEEAGQRADVPLRKAAAVAFIKNPFLGPYQEDLTEGIEASVALGAQVARQLMSVWGDYPVQAYGKGGIVGIAGEQEHVNALLTTAAATPLRDIIGGGKAWISSVTKVGGPGVTIDIPLASKDALYVRSHYNAMTFTLSDGPMPDEIAVIFAVANRGRINARVGGITQEAMQGKDGLI</sequence>
<reference evidence="1 2" key="1">
    <citation type="submission" date="2020-07" db="EMBL/GenBank/DDBJ databases">
        <title>Genomic Encyclopedia of Type Strains, Phase IV (KMG-V): Genome sequencing to study the core and pangenomes of soil and plant-associated prokaryotes.</title>
        <authorList>
            <person name="Whitman W."/>
        </authorList>
    </citation>
    <scope>NUCLEOTIDE SEQUENCE [LARGE SCALE GENOMIC DNA]</scope>
    <source>
        <strain evidence="1 2">SAS40</strain>
    </source>
</reference>
<name>A0A7Y9IVH2_9BURK</name>
<dbReference type="InterPro" id="IPR035936">
    <property type="entry name" value="BB2672"/>
</dbReference>
<evidence type="ECO:0008006" key="3">
    <source>
        <dbReference type="Google" id="ProtNLM"/>
    </source>
</evidence>
<dbReference type="Gene3D" id="3.30.1330.110">
    <property type="entry name" value="BB2672"/>
    <property type="match status" value="1"/>
</dbReference>
<accession>A0A7Y9IVH2</accession>
<keyword evidence="2" id="KW-1185">Reference proteome</keyword>
<gene>
    <name evidence="1" type="ORF">FHW18_003067</name>
</gene>
<evidence type="ECO:0000313" key="1">
    <source>
        <dbReference type="EMBL" id="NYE83796.1"/>
    </source>
</evidence>
<proteinExistence type="predicted"/>
<dbReference type="SUPFAM" id="SSF160519">
    <property type="entry name" value="BB2672-like"/>
    <property type="match status" value="1"/>
</dbReference>
<organism evidence="1 2">
    <name type="scientific">Pigmentiphaga litoralis</name>
    <dbReference type="NCBI Taxonomy" id="516702"/>
    <lineage>
        <taxon>Bacteria</taxon>
        <taxon>Pseudomonadati</taxon>
        <taxon>Pseudomonadota</taxon>
        <taxon>Betaproteobacteria</taxon>
        <taxon>Burkholderiales</taxon>
        <taxon>Alcaligenaceae</taxon>
        <taxon>Pigmentiphaga</taxon>
    </lineage>
</organism>
<comment type="caution">
    <text evidence="1">The sequence shown here is derived from an EMBL/GenBank/DDBJ whole genome shotgun (WGS) entry which is preliminary data.</text>
</comment>
<dbReference type="AlphaFoldDB" id="A0A7Y9IVH2"/>
<evidence type="ECO:0000313" key="2">
    <source>
        <dbReference type="Proteomes" id="UP000542125"/>
    </source>
</evidence>
<dbReference type="RefSeq" id="WP_257021997.1">
    <property type="nucleotide sequence ID" value="NZ_JACBYR010000001.1"/>
</dbReference>
<protein>
    <recommendedName>
        <fullName evidence="3">Amino acid synthesis</fullName>
    </recommendedName>
</protein>
<dbReference type="InterPro" id="IPR009569">
    <property type="entry name" value="AA_synth_put"/>
</dbReference>